<name>A0A0V0T8Z4_9BILA</name>
<dbReference type="EMBL" id="JYDJ01000445">
    <property type="protein sequence ID" value="KRX35392.1"/>
    <property type="molecule type" value="Genomic_DNA"/>
</dbReference>
<sequence length="63" mass="7328">MDSPLVYLKKYAITDDSVLESFSEQMEFCTKLYSYLFILANSHLRRAINQIINESSTAWNKCS</sequence>
<proteinExistence type="predicted"/>
<keyword evidence="2" id="KW-1185">Reference proteome</keyword>
<comment type="caution">
    <text evidence="1">The sequence shown here is derived from an EMBL/GenBank/DDBJ whole genome shotgun (WGS) entry which is preliminary data.</text>
</comment>
<evidence type="ECO:0000313" key="2">
    <source>
        <dbReference type="Proteomes" id="UP000055048"/>
    </source>
</evidence>
<gene>
    <name evidence="1" type="ORF">T05_14898</name>
</gene>
<dbReference type="Proteomes" id="UP000055048">
    <property type="component" value="Unassembled WGS sequence"/>
</dbReference>
<reference evidence="1 2" key="1">
    <citation type="submission" date="2015-01" db="EMBL/GenBank/DDBJ databases">
        <title>Evolution of Trichinella species and genotypes.</title>
        <authorList>
            <person name="Korhonen P.K."/>
            <person name="Edoardo P."/>
            <person name="Giuseppe L.R."/>
            <person name="Gasser R.B."/>
        </authorList>
    </citation>
    <scope>NUCLEOTIDE SEQUENCE [LARGE SCALE GENOMIC DNA]</scope>
    <source>
        <strain evidence="1">ISS417</strain>
    </source>
</reference>
<organism evidence="1 2">
    <name type="scientific">Trichinella murrelli</name>
    <dbReference type="NCBI Taxonomy" id="144512"/>
    <lineage>
        <taxon>Eukaryota</taxon>
        <taxon>Metazoa</taxon>
        <taxon>Ecdysozoa</taxon>
        <taxon>Nematoda</taxon>
        <taxon>Enoplea</taxon>
        <taxon>Dorylaimia</taxon>
        <taxon>Trichinellida</taxon>
        <taxon>Trichinellidae</taxon>
        <taxon>Trichinella</taxon>
    </lineage>
</organism>
<accession>A0A0V0T8Z4</accession>
<dbReference type="AlphaFoldDB" id="A0A0V0T8Z4"/>
<evidence type="ECO:0000313" key="1">
    <source>
        <dbReference type="EMBL" id="KRX35392.1"/>
    </source>
</evidence>
<protein>
    <submittedName>
        <fullName evidence="1">Uncharacterized protein</fullName>
    </submittedName>
</protein>